<sequence length="285" mass="31324">MHAIDLLVRSALADKRLNVIDGLHVVTDRLDYRAIDQVFPLFAEQQFFLDELLRDKIQGAEVLEIGLGSGVLSIGALRAGAKRVTGLEINPRAKIFAGFNAMMNGVADNLAILDGNEQIFRPVEGRTFDYILSNPPFEPTPPGMAYFYHSAAGPYGLDFLAKLFRGLDAHLADGGHAQIVTAAPGDAEEPTLLVELARTHLAGQTRIVRNAVTMTFDAIMDRLAAKDMGPVDAVDALREMARRDGVTHLHLCVIHYEKGPRDLRVETAKKIYDDIWDLPATEIVL</sequence>
<organism evidence="5 6">
    <name type="scientific">Polyangium jinanense</name>
    <dbReference type="NCBI Taxonomy" id="2829994"/>
    <lineage>
        <taxon>Bacteria</taxon>
        <taxon>Pseudomonadati</taxon>
        <taxon>Myxococcota</taxon>
        <taxon>Polyangia</taxon>
        <taxon>Polyangiales</taxon>
        <taxon>Polyangiaceae</taxon>
        <taxon>Polyangium</taxon>
    </lineage>
</organism>
<keyword evidence="3" id="KW-0808">Transferase</keyword>
<dbReference type="RefSeq" id="WP_272458629.1">
    <property type="nucleotide sequence ID" value="NZ_JAGTJJ010000007.1"/>
</dbReference>
<dbReference type="PROSITE" id="PS00092">
    <property type="entry name" value="N6_MTASE"/>
    <property type="match status" value="1"/>
</dbReference>
<dbReference type="AlphaFoldDB" id="A0A9X3X225"/>
<keyword evidence="2 5" id="KW-0489">Methyltransferase</keyword>
<dbReference type="GO" id="GO:0008757">
    <property type="term" value="F:S-adenosylmethionine-dependent methyltransferase activity"/>
    <property type="evidence" value="ECO:0007669"/>
    <property type="project" value="TreeGrafter"/>
</dbReference>
<accession>A0A9X3X225</accession>
<dbReference type="InterPro" id="IPR029063">
    <property type="entry name" value="SAM-dependent_MTases_sf"/>
</dbReference>
<dbReference type="PANTHER" id="PTHR45875">
    <property type="entry name" value="METHYLTRANSFERASE N6AMT1"/>
    <property type="match status" value="1"/>
</dbReference>
<dbReference type="SUPFAM" id="SSF53335">
    <property type="entry name" value="S-adenosyl-L-methionine-dependent methyltransferases"/>
    <property type="match status" value="1"/>
</dbReference>
<dbReference type="GO" id="GO:0032259">
    <property type="term" value="P:methylation"/>
    <property type="evidence" value="ECO:0007669"/>
    <property type="project" value="UniProtKB-KW"/>
</dbReference>
<dbReference type="PANTHER" id="PTHR45875:SF1">
    <property type="entry name" value="METHYLTRANSFERASE N6AMT1"/>
    <property type="match status" value="1"/>
</dbReference>
<keyword evidence="5" id="KW-0689">Ribosomal protein</keyword>
<dbReference type="GO" id="GO:0035657">
    <property type="term" value="C:eRF1 methyltransferase complex"/>
    <property type="evidence" value="ECO:0007669"/>
    <property type="project" value="TreeGrafter"/>
</dbReference>
<dbReference type="CDD" id="cd02440">
    <property type="entry name" value="AdoMet_MTases"/>
    <property type="match status" value="1"/>
</dbReference>
<protein>
    <submittedName>
        <fullName evidence="5">50S ribosomal protein L11 methyltransferase</fullName>
    </submittedName>
</protein>
<proteinExistence type="inferred from homology"/>
<evidence type="ECO:0000256" key="2">
    <source>
        <dbReference type="ARBA" id="ARBA00022603"/>
    </source>
</evidence>
<dbReference type="InterPro" id="IPR002052">
    <property type="entry name" value="DNA_methylase_N6_adenine_CS"/>
</dbReference>
<keyword evidence="4" id="KW-0949">S-adenosyl-L-methionine</keyword>
<comment type="caution">
    <text evidence="5">The sequence shown here is derived from an EMBL/GenBank/DDBJ whole genome shotgun (WGS) entry which is preliminary data.</text>
</comment>
<evidence type="ECO:0000313" key="6">
    <source>
        <dbReference type="Proteomes" id="UP001151081"/>
    </source>
</evidence>
<dbReference type="GO" id="GO:0003676">
    <property type="term" value="F:nucleic acid binding"/>
    <property type="evidence" value="ECO:0007669"/>
    <property type="project" value="InterPro"/>
</dbReference>
<dbReference type="InterPro" id="IPR052190">
    <property type="entry name" value="Euk-Arch_PrmC-MTase"/>
</dbReference>
<reference evidence="5 6" key="1">
    <citation type="submission" date="2021-04" db="EMBL/GenBank/DDBJ databases">
        <title>Genome analysis of Polyangium sp.</title>
        <authorList>
            <person name="Li Y."/>
            <person name="Wang J."/>
        </authorList>
    </citation>
    <scope>NUCLEOTIDE SEQUENCE [LARGE SCALE GENOMIC DNA]</scope>
    <source>
        <strain evidence="5 6">SDU14</strain>
    </source>
</reference>
<dbReference type="Proteomes" id="UP001151081">
    <property type="component" value="Unassembled WGS sequence"/>
</dbReference>
<dbReference type="GO" id="GO:0008276">
    <property type="term" value="F:protein methyltransferase activity"/>
    <property type="evidence" value="ECO:0007669"/>
    <property type="project" value="TreeGrafter"/>
</dbReference>
<dbReference type="Pfam" id="PF06325">
    <property type="entry name" value="PrmA"/>
    <property type="match status" value="1"/>
</dbReference>
<evidence type="ECO:0000256" key="4">
    <source>
        <dbReference type="ARBA" id="ARBA00022691"/>
    </source>
</evidence>
<keyword evidence="5" id="KW-0687">Ribonucleoprotein</keyword>
<name>A0A9X3X225_9BACT</name>
<dbReference type="Gene3D" id="3.40.50.150">
    <property type="entry name" value="Vaccinia Virus protein VP39"/>
    <property type="match status" value="1"/>
</dbReference>
<evidence type="ECO:0000256" key="3">
    <source>
        <dbReference type="ARBA" id="ARBA00022679"/>
    </source>
</evidence>
<comment type="similarity">
    <text evidence="1">Belongs to the eukaryotic/archaeal PrmC-related family.</text>
</comment>
<dbReference type="GO" id="GO:0005840">
    <property type="term" value="C:ribosome"/>
    <property type="evidence" value="ECO:0007669"/>
    <property type="project" value="UniProtKB-KW"/>
</dbReference>
<evidence type="ECO:0000256" key="1">
    <source>
        <dbReference type="ARBA" id="ARBA00006149"/>
    </source>
</evidence>
<gene>
    <name evidence="5" type="ORF">KEG57_16910</name>
</gene>
<evidence type="ECO:0000313" key="5">
    <source>
        <dbReference type="EMBL" id="MDC3982202.1"/>
    </source>
</evidence>
<keyword evidence="6" id="KW-1185">Reference proteome</keyword>
<dbReference type="EMBL" id="JAGTJJ010000007">
    <property type="protein sequence ID" value="MDC3982202.1"/>
    <property type="molecule type" value="Genomic_DNA"/>
</dbReference>